<comment type="similarity">
    <text evidence="7">Belongs to the radical SAM superfamily. Anaerobic sulfatase-maturating enzyme family.</text>
</comment>
<dbReference type="OrthoDB" id="1737006at2"/>
<dbReference type="CDD" id="cd01335">
    <property type="entry name" value="Radical_SAM"/>
    <property type="match status" value="1"/>
</dbReference>
<dbReference type="SFLD" id="SFLDS00029">
    <property type="entry name" value="Radical_SAM"/>
    <property type="match status" value="1"/>
</dbReference>
<dbReference type="SFLD" id="SFLDG01384">
    <property type="entry name" value="thioether_bond_formation_requi"/>
    <property type="match status" value="1"/>
</dbReference>
<comment type="cofactor">
    <cofactor evidence="1">
        <name>[4Fe-4S] cluster</name>
        <dbReference type="ChEBI" id="CHEBI:49883"/>
    </cofactor>
</comment>
<dbReference type="Gene3D" id="3.20.20.70">
    <property type="entry name" value="Aldolase class I"/>
    <property type="match status" value="1"/>
</dbReference>
<feature type="domain" description="Radical SAM core" evidence="8">
    <location>
        <begin position="84"/>
        <end position="320"/>
    </location>
</feature>
<keyword evidence="3" id="KW-0949">S-adenosyl-L-methionine</keyword>
<keyword evidence="4" id="KW-0479">Metal-binding</keyword>
<keyword evidence="2" id="KW-0004">4Fe-4S</keyword>
<evidence type="ECO:0000256" key="5">
    <source>
        <dbReference type="ARBA" id="ARBA00023004"/>
    </source>
</evidence>
<evidence type="ECO:0000256" key="7">
    <source>
        <dbReference type="ARBA" id="ARBA00023601"/>
    </source>
</evidence>
<dbReference type="InterPro" id="IPR000385">
    <property type="entry name" value="MoaA_NifB_PqqE_Fe-S-bd_CS"/>
</dbReference>
<evidence type="ECO:0000256" key="2">
    <source>
        <dbReference type="ARBA" id="ARBA00022485"/>
    </source>
</evidence>
<dbReference type="GO" id="GO:0051539">
    <property type="term" value="F:4 iron, 4 sulfur cluster binding"/>
    <property type="evidence" value="ECO:0007669"/>
    <property type="project" value="UniProtKB-KW"/>
</dbReference>
<keyword evidence="5" id="KW-0408">Iron</keyword>
<dbReference type="InterPro" id="IPR007197">
    <property type="entry name" value="rSAM"/>
</dbReference>
<dbReference type="PROSITE" id="PS01305">
    <property type="entry name" value="MOAA_NIFB_PQQE"/>
    <property type="match status" value="1"/>
</dbReference>
<organism evidence="9 10">
    <name type="scientific">Ruminiclostridium herbifermentans</name>
    <dbReference type="NCBI Taxonomy" id="2488810"/>
    <lineage>
        <taxon>Bacteria</taxon>
        <taxon>Bacillati</taxon>
        <taxon>Bacillota</taxon>
        <taxon>Clostridia</taxon>
        <taxon>Eubacteriales</taxon>
        <taxon>Oscillospiraceae</taxon>
        <taxon>Ruminiclostridium</taxon>
    </lineage>
</organism>
<dbReference type="GO" id="GO:0016491">
    <property type="term" value="F:oxidoreductase activity"/>
    <property type="evidence" value="ECO:0007669"/>
    <property type="project" value="InterPro"/>
</dbReference>
<dbReference type="InterPro" id="IPR013785">
    <property type="entry name" value="Aldolase_TIM"/>
</dbReference>
<dbReference type="InterPro" id="IPR023885">
    <property type="entry name" value="4Fe4S-binding_SPASM_dom"/>
</dbReference>
<sequence>MNVEAPYIKLFKNSLGYYLFDVNTVKVLKIPEYLYLDLYHNPYDTRDWNKASLDYMTSLKKDGYLSNHRVKESEHPLTEFLDDLINHKLSHITLQVTQNCNLRCEYCIYSGEYKNRVHSDERMNCNTMRDAVDYLIKCSSDADRMAISFYGGEPLLEFTLIQECVEYALKKAEGRKVIFNFTTNGTLLTKEKLEFLVHNDFRITISLDGPEFIHDKHRKLAYTSKGSFDKIIENLEYIYDTYPEFYQSNIQFNTVIDPLNRFTIINDFIRNNKLLSQSMFSSTLIDGTYAIKDISHDDQFDEEFRYEVFKTFLWKTGWLSREDTSPLLVSYYGTLKKMAKMIETMKSDRIPEKFHRGGPCVPGIQRLFVTATGELYPCERVSESSSVARLGDIDSGISLARAEKILNVEKETSEMCRDCWAYYFCTACIAKMDDGSQISTTKLSEQCNAMRSTVERELSDYVVMKELGYQWELDA</sequence>
<dbReference type="PANTHER" id="PTHR43273">
    <property type="entry name" value="ANAEROBIC SULFATASE-MATURATING ENZYME HOMOLOG ASLB-RELATED"/>
    <property type="match status" value="1"/>
</dbReference>
<protein>
    <submittedName>
        <fullName evidence="9">Cys-rich peptide radical SAM maturase CcpM</fullName>
    </submittedName>
</protein>
<dbReference type="SUPFAM" id="SSF102114">
    <property type="entry name" value="Radical SAM enzymes"/>
    <property type="match status" value="1"/>
</dbReference>
<dbReference type="NCBIfam" id="TIGR04068">
    <property type="entry name" value="rSAM_ocin_clost"/>
    <property type="match status" value="1"/>
</dbReference>
<evidence type="ECO:0000259" key="8">
    <source>
        <dbReference type="PROSITE" id="PS51918"/>
    </source>
</evidence>
<dbReference type="InterPro" id="IPR023867">
    <property type="entry name" value="Sulphatase_maturase_rSAM"/>
</dbReference>
<dbReference type="Proteomes" id="UP000306409">
    <property type="component" value="Chromosome"/>
</dbReference>
<dbReference type="EMBL" id="CP061336">
    <property type="protein sequence ID" value="QNU66434.1"/>
    <property type="molecule type" value="Genomic_DNA"/>
</dbReference>
<dbReference type="InterPro" id="IPR058240">
    <property type="entry name" value="rSAM_sf"/>
</dbReference>
<dbReference type="PROSITE" id="PS51918">
    <property type="entry name" value="RADICAL_SAM"/>
    <property type="match status" value="1"/>
</dbReference>
<dbReference type="SFLD" id="SFLDG01067">
    <property type="entry name" value="SPASM/twitch_domain_containing"/>
    <property type="match status" value="1"/>
</dbReference>
<evidence type="ECO:0000256" key="4">
    <source>
        <dbReference type="ARBA" id="ARBA00022723"/>
    </source>
</evidence>
<evidence type="ECO:0000256" key="6">
    <source>
        <dbReference type="ARBA" id="ARBA00023014"/>
    </source>
</evidence>
<evidence type="ECO:0000313" key="10">
    <source>
        <dbReference type="Proteomes" id="UP000306409"/>
    </source>
</evidence>
<dbReference type="NCBIfam" id="TIGR04085">
    <property type="entry name" value="rSAM_more_4Fe4S"/>
    <property type="match status" value="1"/>
</dbReference>
<proteinExistence type="inferred from homology"/>
<reference evidence="9 10" key="1">
    <citation type="submission" date="2020-09" db="EMBL/GenBank/DDBJ databases">
        <title>Characterization and genome sequencing of Ruminiclostridium sp. nov. MA18.</title>
        <authorList>
            <person name="Rettenmaier R."/>
            <person name="Kowollik M.-L."/>
            <person name="Liebl W."/>
            <person name="Zverlov V."/>
        </authorList>
    </citation>
    <scope>NUCLEOTIDE SEQUENCE [LARGE SCALE GENOMIC DNA]</scope>
    <source>
        <strain evidence="9 10">MA18</strain>
    </source>
</reference>
<evidence type="ECO:0000256" key="1">
    <source>
        <dbReference type="ARBA" id="ARBA00001966"/>
    </source>
</evidence>
<keyword evidence="10" id="KW-1185">Reference proteome</keyword>
<dbReference type="GO" id="GO:0046872">
    <property type="term" value="F:metal ion binding"/>
    <property type="evidence" value="ECO:0007669"/>
    <property type="project" value="UniProtKB-KW"/>
</dbReference>
<accession>A0A4U7J5T3</accession>
<dbReference type="AlphaFoldDB" id="A0A4U7J5T3"/>
<evidence type="ECO:0000256" key="3">
    <source>
        <dbReference type="ARBA" id="ARBA00022691"/>
    </source>
</evidence>
<keyword evidence="6" id="KW-0411">Iron-sulfur</keyword>
<dbReference type="SFLD" id="SFLDG01386">
    <property type="entry name" value="main_SPASM_domain-containing"/>
    <property type="match status" value="1"/>
</dbReference>
<dbReference type="KEGG" id="rher:EHE19_016445"/>
<dbReference type="InterPro" id="IPR024001">
    <property type="entry name" value="Cys-rich_pep_rSAM_mat_CcpM"/>
</dbReference>
<dbReference type="PANTHER" id="PTHR43273:SF3">
    <property type="entry name" value="ANAEROBIC SULFATASE-MATURATING ENZYME HOMOLOG ASLB-RELATED"/>
    <property type="match status" value="1"/>
</dbReference>
<evidence type="ECO:0000313" key="9">
    <source>
        <dbReference type="EMBL" id="QNU66434.1"/>
    </source>
</evidence>
<dbReference type="Pfam" id="PF04055">
    <property type="entry name" value="Radical_SAM"/>
    <property type="match status" value="1"/>
</dbReference>
<name>A0A4U7J5T3_9FIRM</name>
<gene>
    <name evidence="9" type="primary">ccpM</name>
    <name evidence="9" type="ORF">EHE19_016445</name>
</gene>